<feature type="domain" description="Pyridoxamine kinase/Phosphomethylpyrimidine kinase" evidence="7">
    <location>
        <begin position="20"/>
        <end position="272"/>
    </location>
</feature>
<keyword evidence="9" id="KW-1185">Reference proteome</keyword>
<protein>
    <recommendedName>
        <fullName evidence="2">hydroxymethylpyrimidine kinase</fullName>
        <ecNumber evidence="2">2.7.1.49</ecNumber>
    </recommendedName>
</protein>
<dbReference type="InterPro" id="IPR013749">
    <property type="entry name" value="PM/HMP-P_kinase-1"/>
</dbReference>
<dbReference type="GO" id="GO:0008902">
    <property type="term" value="F:hydroxymethylpyrimidine kinase activity"/>
    <property type="evidence" value="ECO:0007669"/>
    <property type="project" value="UniProtKB-EC"/>
</dbReference>
<dbReference type="InterPro" id="IPR029056">
    <property type="entry name" value="Ribokinase-like"/>
</dbReference>
<keyword evidence="5 8" id="KW-0418">Kinase</keyword>
<keyword evidence="6" id="KW-0067">ATP-binding</keyword>
<dbReference type="GO" id="GO:0009228">
    <property type="term" value="P:thiamine biosynthetic process"/>
    <property type="evidence" value="ECO:0007669"/>
    <property type="project" value="InterPro"/>
</dbReference>
<comment type="caution">
    <text evidence="8">The sequence shown here is derived from an EMBL/GenBank/DDBJ whole genome shotgun (WGS) entry which is preliminary data.</text>
</comment>
<keyword evidence="4" id="KW-0547">Nucleotide-binding</keyword>
<dbReference type="PANTHER" id="PTHR20858:SF17">
    <property type="entry name" value="HYDROXYMETHYLPYRIMIDINE_PHOSPHOMETHYLPYRIMIDINE KINASE THI20-RELATED"/>
    <property type="match status" value="1"/>
</dbReference>
<dbReference type="GO" id="GO:0008972">
    <property type="term" value="F:phosphomethylpyrimidine kinase activity"/>
    <property type="evidence" value="ECO:0007669"/>
    <property type="project" value="InterPro"/>
</dbReference>
<dbReference type="GO" id="GO:0005829">
    <property type="term" value="C:cytosol"/>
    <property type="evidence" value="ECO:0007669"/>
    <property type="project" value="TreeGrafter"/>
</dbReference>
<proteinExistence type="predicted"/>
<comment type="pathway">
    <text evidence="1">Cofactor biosynthesis; thiamine diphosphate biosynthesis.</text>
</comment>
<organism evidence="8 9">
    <name type="scientific">Natronogracilivirga saccharolytica</name>
    <dbReference type="NCBI Taxonomy" id="2812953"/>
    <lineage>
        <taxon>Bacteria</taxon>
        <taxon>Pseudomonadati</taxon>
        <taxon>Balneolota</taxon>
        <taxon>Balneolia</taxon>
        <taxon>Balneolales</taxon>
        <taxon>Cyclonatronaceae</taxon>
        <taxon>Natronogracilivirga</taxon>
    </lineage>
</organism>
<evidence type="ECO:0000256" key="2">
    <source>
        <dbReference type="ARBA" id="ARBA00012135"/>
    </source>
</evidence>
<evidence type="ECO:0000256" key="3">
    <source>
        <dbReference type="ARBA" id="ARBA00022679"/>
    </source>
</evidence>
<evidence type="ECO:0000259" key="7">
    <source>
        <dbReference type="Pfam" id="PF08543"/>
    </source>
</evidence>
<dbReference type="EC" id="2.7.1.49" evidence="2"/>
<name>A0A8J7UUM8_9BACT</name>
<dbReference type="PANTHER" id="PTHR20858">
    <property type="entry name" value="PHOSPHOMETHYLPYRIMIDINE KINASE"/>
    <property type="match status" value="1"/>
</dbReference>
<dbReference type="Pfam" id="PF08543">
    <property type="entry name" value="Phos_pyr_kin"/>
    <property type="match status" value="1"/>
</dbReference>
<evidence type="ECO:0000313" key="8">
    <source>
        <dbReference type="EMBL" id="MBP3193791.1"/>
    </source>
</evidence>
<dbReference type="SUPFAM" id="SSF53613">
    <property type="entry name" value="Ribokinase-like"/>
    <property type="match status" value="1"/>
</dbReference>
<dbReference type="Gene3D" id="3.40.1190.20">
    <property type="match status" value="1"/>
</dbReference>
<dbReference type="CDD" id="cd01169">
    <property type="entry name" value="HMPP_kinase"/>
    <property type="match status" value="1"/>
</dbReference>
<evidence type="ECO:0000256" key="6">
    <source>
        <dbReference type="ARBA" id="ARBA00022840"/>
    </source>
</evidence>
<evidence type="ECO:0000256" key="4">
    <source>
        <dbReference type="ARBA" id="ARBA00022741"/>
    </source>
</evidence>
<dbReference type="RefSeq" id="WP_210513250.1">
    <property type="nucleotide sequence ID" value="NZ_JAFIDN010000014.1"/>
</dbReference>
<dbReference type="AlphaFoldDB" id="A0A8J7UUM8"/>
<dbReference type="InterPro" id="IPR004399">
    <property type="entry name" value="HMP/HMP-P_kinase_dom"/>
</dbReference>
<gene>
    <name evidence="8" type="primary">thiD</name>
    <name evidence="8" type="ORF">NATSA_14030</name>
</gene>
<evidence type="ECO:0000256" key="1">
    <source>
        <dbReference type="ARBA" id="ARBA00004948"/>
    </source>
</evidence>
<dbReference type="GO" id="GO:0005524">
    <property type="term" value="F:ATP binding"/>
    <property type="evidence" value="ECO:0007669"/>
    <property type="project" value="UniProtKB-KW"/>
</dbReference>
<accession>A0A8J7UUM8</accession>
<sequence>MSEETSGKVIPRTLTIAGSDSGGGAGIQADLKTFSALGCYGMSVLTAVTAQNTREVTHIHNIPPDIIRAQLDAIFNDIGADAVKIGMLSNSGVIRAVSDSLKQHKAQNIVLDTVMVAKSGDHLLQDDAVMTLKEELIPLSALVTPNIPEAEVLTGSKITSRSDMETAGKALLDMGPDAVLVKGGHLNLGSVSMDCLIYKTADGIDHTRWFELPRINTRNNHGTGCTLSSAIAAGLARELSLEAAVKDALWYLNEALKQSTGWNLGNGHGPVHHFHPWWQPETAEPDVS</sequence>
<dbReference type="EMBL" id="JAFIDN010000014">
    <property type="protein sequence ID" value="MBP3193791.1"/>
    <property type="molecule type" value="Genomic_DNA"/>
</dbReference>
<dbReference type="FunFam" id="3.40.1190.20:FF:000003">
    <property type="entry name" value="Phosphomethylpyrimidine kinase ThiD"/>
    <property type="match status" value="1"/>
</dbReference>
<keyword evidence="3 8" id="KW-0808">Transferase</keyword>
<dbReference type="NCBIfam" id="TIGR00097">
    <property type="entry name" value="HMP-P_kinase"/>
    <property type="match status" value="1"/>
</dbReference>
<reference evidence="8" key="1">
    <citation type="submission" date="2021-02" db="EMBL/GenBank/DDBJ databases">
        <title>Natronogracilivirga saccharolytica gen. nov. sp. nov. a new anaerobic, haloalkiliphilic carbohydrate-fermenting bacterium from soda lake and proposing of Cyclonatronumiaceae fam. nov. in the phylum Balneolaeota.</title>
        <authorList>
            <person name="Zhilina T.N."/>
            <person name="Sorokin D.Y."/>
            <person name="Zavarzina D.G."/>
            <person name="Toshchakov S.V."/>
            <person name="Kublanov I.V."/>
        </authorList>
    </citation>
    <scope>NUCLEOTIDE SEQUENCE</scope>
    <source>
        <strain evidence="8">Z-1702</strain>
    </source>
</reference>
<evidence type="ECO:0000313" key="9">
    <source>
        <dbReference type="Proteomes" id="UP000673975"/>
    </source>
</evidence>
<evidence type="ECO:0000256" key="5">
    <source>
        <dbReference type="ARBA" id="ARBA00022777"/>
    </source>
</evidence>
<dbReference type="Proteomes" id="UP000673975">
    <property type="component" value="Unassembled WGS sequence"/>
</dbReference>